<evidence type="ECO:0000313" key="1">
    <source>
        <dbReference type="EMBL" id="KAH7300990.1"/>
    </source>
</evidence>
<dbReference type="AlphaFoldDB" id="A0A8T2RX78"/>
<organism evidence="1 2">
    <name type="scientific">Ceratopteris richardii</name>
    <name type="common">Triangle waterfern</name>
    <dbReference type="NCBI Taxonomy" id="49495"/>
    <lineage>
        <taxon>Eukaryota</taxon>
        <taxon>Viridiplantae</taxon>
        <taxon>Streptophyta</taxon>
        <taxon>Embryophyta</taxon>
        <taxon>Tracheophyta</taxon>
        <taxon>Polypodiopsida</taxon>
        <taxon>Polypodiidae</taxon>
        <taxon>Polypodiales</taxon>
        <taxon>Pteridineae</taxon>
        <taxon>Pteridaceae</taxon>
        <taxon>Parkerioideae</taxon>
        <taxon>Ceratopteris</taxon>
    </lineage>
</organism>
<protein>
    <recommendedName>
        <fullName evidence="3">HAT C-terminal dimerisation domain-containing protein</fullName>
    </recommendedName>
</protein>
<dbReference type="OrthoDB" id="1930460at2759"/>
<evidence type="ECO:0008006" key="3">
    <source>
        <dbReference type="Google" id="ProtNLM"/>
    </source>
</evidence>
<dbReference type="Proteomes" id="UP000825935">
    <property type="component" value="Chromosome 23"/>
</dbReference>
<comment type="caution">
    <text evidence="1">The sequence shown here is derived from an EMBL/GenBank/DDBJ whole genome shotgun (WGS) entry which is preliminary data.</text>
</comment>
<sequence>MDVLDKYTNGDLDKKGVLFNELYIYKSCLNTFSCPITMDLKRMQHLIKWWETFGPNTPNLQKLAIHELSQGTCPSPCEKNWSTCSMIHTKKKEISYFQKIPRLASKIKERGFVKMEVTLDMIEQEKDDDRLLRLQENIEEQGSLGEEEDHVEEDHGSSYILYVLLGYLNTVENNNK</sequence>
<proteinExistence type="predicted"/>
<accession>A0A8T2RX78</accession>
<dbReference type="SUPFAM" id="SSF53098">
    <property type="entry name" value="Ribonuclease H-like"/>
    <property type="match status" value="1"/>
</dbReference>
<dbReference type="EMBL" id="CM035428">
    <property type="protein sequence ID" value="KAH7300990.1"/>
    <property type="molecule type" value="Genomic_DNA"/>
</dbReference>
<reference evidence="1 2" key="1">
    <citation type="submission" date="2021-08" db="EMBL/GenBank/DDBJ databases">
        <title>WGS assembly of Ceratopteris richardii.</title>
        <authorList>
            <person name="Marchant D.B."/>
            <person name="Chen G."/>
            <person name="Jenkins J."/>
            <person name="Shu S."/>
            <person name="Leebens-Mack J."/>
            <person name="Grimwood J."/>
            <person name="Schmutz J."/>
            <person name="Soltis P."/>
            <person name="Soltis D."/>
            <person name="Chen Z.-H."/>
        </authorList>
    </citation>
    <scope>NUCLEOTIDE SEQUENCE [LARGE SCALE GENOMIC DNA]</scope>
    <source>
        <strain evidence="1">Whitten #5841</strain>
        <tissue evidence="1">Leaf</tissue>
    </source>
</reference>
<name>A0A8T2RX78_CERRI</name>
<gene>
    <name evidence="1" type="ORF">KP509_23G006900</name>
</gene>
<dbReference type="InterPro" id="IPR012337">
    <property type="entry name" value="RNaseH-like_sf"/>
</dbReference>
<evidence type="ECO:0000313" key="2">
    <source>
        <dbReference type="Proteomes" id="UP000825935"/>
    </source>
</evidence>
<keyword evidence="2" id="KW-1185">Reference proteome</keyword>